<name>A0ABX2PB74_9RHOB</name>
<dbReference type="EMBL" id="JABCJD010000002">
    <property type="protein sequence ID" value="NVO26739.1"/>
    <property type="molecule type" value="Genomic_DNA"/>
</dbReference>
<dbReference type="Gene3D" id="3.90.550.20">
    <property type="match status" value="1"/>
</dbReference>
<dbReference type="InterPro" id="IPR008441">
    <property type="entry name" value="AfumC-like_glycosyl_Trfase"/>
</dbReference>
<dbReference type="RefSeq" id="WP_176853158.1">
    <property type="nucleotide sequence ID" value="NZ_JABCJD010000002.1"/>
</dbReference>
<gene>
    <name evidence="1" type="ORF">HJ526_04855</name>
</gene>
<comment type="caution">
    <text evidence="1">The sequence shown here is derived from an EMBL/GenBank/DDBJ whole genome shotgun (WGS) entry which is preliminary data.</text>
</comment>
<evidence type="ECO:0000313" key="2">
    <source>
        <dbReference type="Proteomes" id="UP000523601"/>
    </source>
</evidence>
<keyword evidence="2" id="KW-1185">Reference proteome</keyword>
<dbReference type="InterPro" id="IPR029044">
    <property type="entry name" value="Nucleotide-diphossugar_trans"/>
</dbReference>
<accession>A0ABX2PB74</accession>
<organism evidence="1 2">
    <name type="scientific">Donghicola mangrovi</name>
    <dbReference type="NCBI Taxonomy" id="2729614"/>
    <lineage>
        <taxon>Bacteria</taxon>
        <taxon>Pseudomonadati</taxon>
        <taxon>Pseudomonadota</taxon>
        <taxon>Alphaproteobacteria</taxon>
        <taxon>Rhodobacterales</taxon>
        <taxon>Roseobacteraceae</taxon>
        <taxon>Donghicola</taxon>
    </lineage>
</organism>
<reference evidence="1 2" key="1">
    <citation type="submission" date="2020-04" db="EMBL/GenBank/DDBJ databases">
        <title>Donghicola sp., a member of the Rhodobacteraceae family isolated from mangrove forest in Thailand.</title>
        <authorList>
            <person name="Charoenyingcharoen P."/>
            <person name="Yukphan P."/>
        </authorList>
    </citation>
    <scope>NUCLEOTIDE SEQUENCE [LARGE SCALE GENOMIC DNA]</scope>
    <source>
        <strain evidence="1 2">C2-DW-16</strain>
    </source>
</reference>
<dbReference type="SUPFAM" id="SSF53448">
    <property type="entry name" value="Nucleotide-diphospho-sugar transferases"/>
    <property type="match status" value="1"/>
</dbReference>
<evidence type="ECO:0000313" key="1">
    <source>
        <dbReference type="EMBL" id="NVO26739.1"/>
    </source>
</evidence>
<dbReference type="Proteomes" id="UP000523601">
    <property type="component" value="Unassembled WGS sequence"/>
</dbReference>
<protein>
    <recommendedName>
        <fullName evidence="3">Capsular polysaccharide synthesis protein</fullName>
    </recommendedName>
</protein>
<sequence>MENRTIYALWNTGLSSAPKLVRNVLRSWEIHAPEYRVKLLEEKDLKAHLREIGLDDRNLPVQAASDILRTKLLRDNGGVWLDATCLLSEPLDAWVSKGVAPSGFFALTRPGSNRLISSWFLAAEPDAGIMSELLDRITDYWSIDRLVYSAFEGAPRWNILGRRARKRALSDPRWSVAPDGGGRAPFAPYYWMHYNFDWLVHNNDLAMSTWSKTPRISAVPAHCLGHAGAAGEFDLLDEGSIRSMIEASPIHKLNWRIEFPERLYEMTGVA</sequence>
<dbReference type="Pfam" id="PF05704">
    <property type="entry name" value="Caps_synth"/>
    <property type="match status" value="1"/>
</dbReference>
<evidence type="ECO:0008006" key="3">
    <source>
        <dbReference type="Google" id="ProtNLM"/>
    </source>
</evidence>
<proteinExistence type="predicted"/>